<feature type="compositionally biased region" description="Basic residues" evidence="1">
    <location>
        <begin position="19"/>
        <end position="30"/>
    </location>
</feature>
<gene>
    <name evidence="3" type="ORF">GCU54_10755</name>
</gene>
<keyword evidence="2" id="KW-1133">Transmembrane helix</keyword>
<organism evidence="3 4">
    <name type="scientific">Geodermatophilus normandii</name>
    <dbReference type="NCBI Taxonomy" id="1137989"/>
    <lineage>
        <taxon>Bacteria</taxon>
        <taxon>Bacillati</taxon>
        <taxon>Actinomycetota</taxon>
        <taxon>Actinomycetes</taxon>
        <taxon>Geodermatophilales</taxon>
        <taxon>Geodermatophilaceae</taxon>
        <taxon>Geodermatophilus</taxon>
    </lineage>
</organism>
<feature type="transmembrane region" description="Helical" evidence="2">
    <location>
        <begin position="48"/>
        <end position="69"/>
    </location>
</feature>
<protein>
    <submittedName>
        <fullName evidence="3">Uncharacterized protein</fullName>
    </submittedName>
</protein>
<evidence type="ECO:0000313" key="4">
    <source>
        <dbReference type="Proteomes" id="UP000471126"/>
    </source>
</evidence>
<dbReference type="Proteomes" id="UP000471126">
    <property type="component" value="Unassembled WGS sequence"/>
</dbReference>
<feature type="region of interest" description="Disordered" evidence="1">
    <location>
        <begin position="1"/>
        <end position="46"/>
    </location>
</feature>
<reference evidence="3 4" key="1">
    <citation type="submission" date="2019-12" db="EMBL/GenBank/DDBJ databases">
        <title>WGS of CPCC 203550 I12A-02606.</title>
        <authorList>
            <person name="Jiang Z."/>
        </authorList>
    </citation>
    <scope>NUCLEOTIDE SEQUENCE [LARGE SCALE GENOMIC DNA]</scope>
    <source>
        <strain evidence="3 4">I12A-02606</strain>
    </source>
</reference>
<dbReference type="EMBL" id="JAAGWE010000015">
    <property type="protein sequence ID" value="NEM06490.1"/>
    <property type="molecule type" value="Genomic_DNA"/>
</dbReference>
<dbReference type="RefSeq" id="WP_163476624.1">
    <property type="nucleotide sequence ID" value="NZ_JAAGWE010000015.1"/>
</dbReference>
<keyword evidence="2" id="KW-0472">Membrane</keyword>
<proteinExistence type="predicted"/>
<dbReference type="AlphaFoldDB" id="A0A6P0GGV9"/>
<evidence type="ECO:0000256" key="2">
    <source>
        <dbReference type="SAM" id="Phobius"/>
    </source>
</evidence>
<sequence length="226" mass="24282">MTSARTAPPRRPVPAAKRPAAKRPAAKRPAARGTAGKRPSGRPRGGAAALRTWWPAYVLAVVVVFALAWRADGSEAAGPAATTGICTVPSTSVTLAADQWANARTIADVARQRGLPERAVVIALATAMQESTLHNLDHGDRDSLGLFQQRPSQGWGTPAQVQDPVYAAGQFYDRLVRVPGWDTMRLTDAAQTVQRSGFPEAYQRWDGFAQSLTVALRSDDRERNCG</sequence>
<feature type="compositionally biased region" description="Low complexity" evidence="1">
    <location>
        <begin position="1"/>
        <end position="18"/>
    </location>
</feature>
<comment type="caution">
    <text evidence="3">The sequence shown here is derived from an EMBL/GenBank/DDBJ whole genome shotgun (WGS) entry which is preliminary data.</text>
</comment>
<keyword evidence="2" id="KW-0812">Transmembrane</keyword>
<name>A0A6P0GGV9_9ACTN</name>
<evidence type="ECO:0000256" key="1">
    <source>
        <dbReference type="SAM" id="MobiDB-lite"/>
    </source>
</evidence>
<accession>A0A6P0GGV9</accession>
<evidence type="ECO:0000313" key="3">
    <source>
        <dbReference type="EMBL" id="NEM06490.1"/>
    </source>
</evidence>